<accession>A0ABW4ZY47</accession>
<protein>
    <submittedName>
        <fullName evidence="4">TetR/AcrR family transcriptional regulator</fullName>
    </submittedName>
</protein>
<comment type="caution">
    <text evidence="4">The sequence shown here is derived from an EMBL/GenBank/DDBJ whole genome shotgun (WGS) entry which is preliminary data.</text>
</comment>
<dbReference type="PANTHER" id="PTHR43479">
    <property type="entry name" value="ACREF/ENVCD OPERON REPRESSOR-RELATED"/>
    <property type="match status" value="1"/>
</dbReference>
<evidence type="ECO:0000313" key="5">
    <source>
        <dbReference type="Proteomes" id="UP001597343"/>
    </source>
</evidence>
<dbReference type="InterPro" id="IPR009057">
    <property type="entry name" value="Homeodomain-like_sf"/>
</dbReference>
<dbReference type="Pfam" id="PF00440">
    <property type="entry name" value="TetR_N"/>
    <property type="match status" value="1"/>
</dbReference>
<dbReference type="Proteomes" id="UP001597343">
    <property type="component" value="Unassembled WGS sequence"/>
</dbReference>
<evidence type="ECO:0000259" key="3">
    <source>
        <dbReference type="PROSITE" id="PS50977"/>
    </source>
</evidence>
<keyword evidence="1 2" id="KW-0238">DNA-binding</keyword>
<dbReference type="InterPro" id="IPR001647">
    <property type="entry name" value="HTH_TetR"/>
</dbReference>
<evidence type="ECO:0000313" key="4">
    <source>
        <dbReference type="EMBL" id="MFD2170454.1"/>
    </source>
</evidence>
<dbReference type="Gene3D" id="1.10.357.10">
    <property type="entry name" value="Tetracycline Repressor, domain 2"/>
    <property type="match status" value="1"/>
</dbReference>
<organism evidence="4 5">
    <name type="scientific">Tumebacillus lipolyticus</name>
    <dbReference type="NCBI Taxonomy" id="1280370"/>
    <lineage>
        <taxon>Bacteria</taxon>
        <taxon>Bacillati</taxon>
        <taxon>Bacillota</taxon>
        <taxon>Bacilli</taxon>
        <taxon>Bacillales</taxon>
        <taxon>Alicyclobacillaceae</taxon>
        <taxon>Tumebacillus</taxon>
    </lineage>
</organism>
<feature type="domain" description="HTH tetR-type" evidence="3">
    <location>
        <begin position="6"/>
        <end position="66"/>
    </location>
</feature>
<reference evidence="5" key="1">
    <citation type="journal article" date="2019" name="Int. J. Syst. Evol. Microbiol.">
        <title>The Global Catalogue of Microorganisms (GCM) 10K type strain sequencing project: providing services to taxonomists for standard genome sequencing and annotation.</title>
        <authorList>
            <consortium name="The Broad Institute Genomics Platform"/>
            <consortium name="The Broad Institute Genome Sequencing Center for Infectious Disease"/>
            <person name="Wu L."/>
            <person name="Ma J."/>
        </authorList>
    </citation>
    <scope>NUCLEOTIDE SEQUENCE [LARGE SCALE GENOMIC DNA]</scope>
    <source>
        <strain evidence="5">CGMCC 1.13574</strain>
    </source>
</reference>
<dbReference type="SUPFAM" id="SSF46689">
    <property type="entry name" value="Homeodomain-like"/>
    <property type="match status" value="1"/>
</dbReference>
<gene>
    <name evidence="4" type="ORF">ACFSOY_10615</name>
</gene>
<keyword evidence="5" id="KW-1185">Reference proteome</keyword>
<name>A0ABW4ZY47_9BACL</name>
<dbReference type="InterPro" id="IPR050624">
    <property type="entry name" value="HTH-type_Tx_Regulator"/>
</dbReference>
<feature type="DNA-binding region" description="H-T-H motif" evidence="2">
    <location>
        <begin position="29"/>
        <end position="48"/>
    </location>
</feature>
<evidence type="ECO:0000256" key="1">
    <source>
        <dbReference type="ARBA" id="ARBA00023125"/>
    </source>
</evidence>
<dbReference type="PROSITE" id="PS50977">
    <property type="entry name" value="HTH_TETR_2"/>
    <property type="match status" value="1"/>
</dbReference>
<dbReference type="PRINTS" id="PR00455">
    <property type="entry name" value="HTHTETR"/>
</dbReference>
<dbReference type="EMBL" id="JBHUIO010000005">
    <property type="protein sequence ID" value="MFD2170454.1"/>
    <property type="molecule type" value="Genomic_DNA"/>
</dbReference>
<proteinExistence type="predicted"/>
<sequence>MARERKFTTDRLFQEVKHVLLEHGYEGFTFGHVAERLDISRGALYKYYENKEELITDFMIYEMDNALQDIRMIETHHGFEAQFDCLLEVIFEHSMMHQILSMAHQLKGSSNQKVLENKSRLHEFHTSLYQILQQFIDRGRQEKVLKEHLPDELLLGVIIQMINIPNHVGVQKEAWIRSVNEILRHGMFEKN</sequence>
<dbReference type="RefSeq" id="WP_386046416.1">
    <property type="nucleotide sequence ID" value="NZ_JBHUIO010000005.1"/>
</dbReference>
<dbReference type="PANTHER" id="PTHR43479:SF11">
    <property type="entry name" value="ACREF_ENVCD OPERON REPRESSOR-RELATED"/>
    <property type="match status" value="1"/>
</dbReference>
<evidence type="ECO:0000256" key="2">
    <source>
        <dbReference type="PROSITE-ProRule" id="PRU00335"/>
    </source>
</evidence>